<dbReference type="AlphaFoldDB" id="A0A8H2WNG6"/>
<dbReference type="CDD" id="cd00200">
    <property type="entry name" value="WD40"/>
    <property type="match status" value="2"/>
</dbReference>
<feature type="domain" description="Protein kinase" evidence="4">
    <location>
        <begin position="979"/>
        <end position="1249"/>
    </location>
</feature>
<feature type="repeat" description="WD" evidence="3">
    <location>
        <begin position="816"/>
        <end position="857"/>
    </location>
</feature>
<dbReference type="PROSITE" id="PS00108">
    <property type="entry name" value="PROTEIN_KINASE_ST"/>
    <property type="match status" value="2"/>
</dbReference>
<feature type="repeat" description="WD" evidence="3">
    <location>
        <begin position="47"/>
        <end position="88"/>
    </location>
</feature>
<evidence type="ECO:0000259" key="4">
    <source>
        <dbReference type="PROSITE" id="PS50011"/>
    </source>
</evidence>
<dbReference type="SMART" id="SM00220">
    <property type="entry name" value="S_TKc"/>
    <property type="match status" value="2"/>
</dbReference>
<dbReference type="PANTHER" id="PTHR22847">
    <property type="entry name" value="WD40 REPEAT PROTEIN"/>
    <property type="match status" value="1"/>
</dbReference>
<dbReference type="InterPro" id="IPR001245">
    <property type="entry name" value="Ser-Thr/Tyr_kinase_cat_dom"/>
</dbReference>
<accession>A0A8H2WNG6</accession>
<reference evidence="5" key="1">
    <citation type="submission" date="2021-01" db="EMBL/GenBank/DDBJ databases">
        <authorList>
            <person name="Kaushik A."/>
        </authorList>
    </citation>
    <scope>NUCLEOTIDE SEQUENCE</scope>
    <source>
        <strain evidence="5">AG2-2IIIB</strain>
    </source>
</reference>
<dbReference type="SMART" id="SM00320">
    <property type="entry name" value="WD40"/>
    <property type="match status" value="14"/>
</dbReference>
<keyword evidence="1 3" id="KW-0853">WD repeat</keyword>
<protein>
    <recommendedName>
        <fullName evidence="4">Protein kinase domain-containing protein</fullName>
    </recommendedName>
</protein>
<keyword evidence="2" id="KW-0677">Repeat</keyword>
<dbReference type="GO" id="GO:0004672">
    <property type="term" value="F:protein kinase activity"/>
    <property type="evidence" value="ECO:0007669"/>
    <property type="project" value="InterPro"/>
</dbReference>
<feature type="repeat" description="WD" evidence="3">
    <location>
        <begin position="225"/>
        <end position="266"/>
    </location>
</feature>
<dbReference type="PROSITE" id="PS50011">
    <property type="entry name" value="PROTEIN_KINASE_DOM"/>
    <property type="match status" value="2"/>
</dbReference>
<feature type="repeat" description="WD" evidence="3">
    <location>
        <begin position="267"/>
        <end position="297"/>
    </location>
</feature>
<dbReference type="InterPro" id="IPR000719">
    <property type="entry name" value="Prot_kinase_dom"/>
</dbReference>
<organism evidence="5 6">
    <name type="scientific">Rhizoctonia solani</name>
    <dbReference type="NCBI Taxonomy" id="456999"/>
    <lineage>
        <taxon>Eukaryota</taxon>
        <taxon>Fungi</taxon>
        <taxon>Dikarya</taxon>
        <taxon>Basidiomycota</taxon>
        <taxon>Agaricomycotina</taxon>
        <taxon>Agaricomycetes</taxon>
        <taxon>Cantharellales</taxon>
        <taxon>Ceratobasidiaceae</taxon>
        <taxon>Rhizoctonia</taxon>
    </lineage>
</organism>
<feature type="repeat" description="WD" evidence="3">
    <location>
        <begin position="4"/>
        <end position="45"/>
    </location>
</feature>
<evidence type="ECO:0000313" key="6">
    <source>
        <dbReference type="Proteomes" id="UP000663843"/>
    </source>
</evidence>
<dbReference type="PANTHER" id="PTHR22847:SF637">
    <property type="entry name" value="WD REPEAT DOMAIN 5B"/>
    <property type="match status" value="1"/>
</dbReference>
<evidence type="ECO:0000256" key="1">
    <source>
        <dbReference type="ARBA" id="ARBA00022574"/>
    </source>
</evidence>
<dbReference type="InterPro" id="IPR011009">
    <property type="entry name" value="Kinase-like_dom_sf"/>
</dbReference>
<evidence type="ECO:0000313" key="5">
    <source>
        <dbReference type="EMBL" id="CAE6398115.1"/>
    </source>
</evidence>
<dbReference type="PROSITE" id="PS00678">
    <property type="entry name" value="WD_REPEATS_1"/>
    <property type="match status" value="6"/>
</dbReference>
<dbReference type="GO" id="GO:0005524">
    <property type="term" value="F:ATP binding"/>
    <property type="evidence" value="ECO:0007669"/>
    <property type="project" value="InterPro"/>
</dbReference>
<dbReference type="InterPro" id="IPR015943">
    <property type="entry name" value="WD40/YVTN_repeat-like_dom_sf"/>
</dbReference>
<dbReference type="InterPro" id="IPR036322">
    <property type="entry name" value="WD40_repeat_dom_sf"/>
</dbReference>
<dbReference type="SUPFAM" id="SSF50978">
    <property type="entry name" value="WD40 repeat-like"/>
    <property type="match status" value="2"/>
</dbReference>
<dbReference type="PROSITE" id="PS50294">
    <property type="entry name" value="WD_REPEATS_REGION"/>
    <property type="match status" value="10"/>
</dbReference>
<dbReference type="Gene3D" id="2.130.10.10">
    <property type="entry name" value="YVTN repeat-like/Quinoprotein amine dehydrogenase"/>
    <property type="match status" value="6"/>
</dbReference>
<feature type="repeat" description="WD" evidence="3">
    <location>
        <begin position="139"/>
        <end position="180"/>
    </location>
</feature>
<dbReference type="InterPro" id="IPR008271">
    <property type="entry name" value="Ser/Thr_kinase_AS"/>
</dbReference>
<proteinExistence type="predicted"/>
<feature type="repeat" description="WD" evidence="3">
    <location>
        <begin position="639"/>
        <end position="671"/>
    </location>
</feature>
<dbReference type="Pfam" id="PF00400">
    <property type="entry name" value="WD40"/>
    <property type="match status" value="12"/>
</dbReference>
<dbReference type="InterPro" id="IPR001680">
    <property type="entry name" value="WD40_rpt"/>
</dbReference>
<dbReference type="InterPro" id="IPR019775">
    <property type="entry name" value="WD40_repeat_CS"/>
</dbReference>
<comment type="caution">
    <text evidence="5">The sequence shown here is derived from an EMBL/GenBank/DDBJ whole genome shotgun (WGS) entry which is preliminary data.</text>
</comment>
<evidence type="ECO:0000256" key="2">
    <source>
        <dbReference type="ARBA" id="ARBA00022737"/>
    </source>
</evidence>
<dbReference type="PRINTS" id="PR00320">
    <property type="entry name" value="GPROTEINBRPT"/>
</dbReference>
<dbReference type="PROSITE" id="PS50082">
    <property type="entry name" value="WD_REPEATS_2"/>
    <property type="match status" value="12"/>
</dbReference>
<dbReference type="Proteomes" id="UP000663843">
    <property type="component" value="Unassembled WGS sequence"/>
</dbReference>
<dbReference type="EMBL" id="CAJMWT010001393">
    <property type="protein sequence ID" value="CAE6398115.1"/>
    <property type="molecule type" value="Genomic_DNA"/>
</dbReference>
<feature type="domain" description="Protein kinase" evidence="4">
    <location>
        <begin position="345"/>
        <end position="612"/>
    </location>
</feature>
<feature type="repeat" description="WD" evidence="3">
    <location>
        <begin position="859"/>
        <end position="900"/>
    </location>
</feature>
<feature type="repeat" description="WD" evidence="3">
    <location>
        <begin position="182"/>
        <end position="223"/>
    </location>
</feature>
<feature type="repeat" description="WD" evidence="3">
    <location>
        <begin position="682"/>
        <end position="723"/>
    </location>
</feature>
<feature type="repeat" description="WD" evidence="3">
    <location>
        <begin position="773"/>
        <end position="814"/>
    </location>
</feature>
<sequence>MVTHEGHTDTVKSVVFSSDGNLVVSGSGDKTVRIWDAHGASAIGEPLRGHTEWIHSVSYSPLGDIVASASHDQTIRLWGINTSRQLGQPIIGNHEFISVSFSPDAKLIASGCGWSGYNPAPNTVELWDVEQGIAVSEPLKGHTSEVQSVQFSPDGSQLVSASWDNTIRIWDVERRTTIVGPLKGHTSWVHSASYSHDGSQIVSCSHDRTLRFWDPRTGEMIASPFKGHTNDIHSAAFSPRGIYVVSGGDDTTVRLWDVRTGRQVQLFAEHMYSVWSVAFSPCGQYVASGSADHKVVIRGISYDYPELAESFEPQVITSQMSTRQIFDCLTASGCVDLSSQMDIKQDTAMIMSGGGFGDIWKGQLHTGGKVAIKAWRTSAMEQCDYKTLKRAARELFFWSGMDHPNIHRLQGVIMFRDLYLGMVSEWMDNGNIHEYLHKSPDADRYQLCVHVASGLEYMHSRGMVHGDLKAINVLVSSDGTAKISDFDFSIMSGVTRLVFSESSNSRSGSLRWTAPEILLSEAPKRTTQSDVYALGMTMLEIFTGEAPYPECQYDFSILKKVEKGIVPNRPLERLEDDEKGNAMWKLLLGCWSGDSNERPLSGQVLNTIRQLTADDHRTSAGVFNRNIRNQVKQQWLFMVEGHANAVWSVVFSPDGKLVVSGSSDKTIRMWDAQRPHPIGDPLRGHRDWIWSVSYSPLGNIIASASDDRTIRLWDVNTRQQLGQPIQGDSPFYSVAVSPSGKLIASGCGMSDSSNWYNVQLWDIENRTAASGPFEGHTDTVRSVQFSPDGSRVVSGSYDRTVRVWDVEYRKTIIEPFDGHTDKVRSIALSPAGSQIISGSSDHTLRLWDTRTEGMIGNPFEGHTDHVYSVDFSPSGTYVVSGGDDKTVRLWDIRTGRQVESFKEHTDGVRSVAFSPCDQSIASGSGDSKVIIRNFSTAYPDSADNSGSRIITSQMSTKEIFDCLTESGCVDLSSQMDTKQDTAMIMSGGGFGDIWKGQLHTGGKVAIKAWRTSAMVQCDYKTLKRAARELFFWSRMDHPNIHRLKGVIMFRNQYLGMVSEWMDNGNLHEYLNKSPDADRYQLCVHVASGLEYMHSCNMVHGDLKAINVLVSSDGTAKISDFDFSIMSGVTRLVFSESSNSRSGSLRWAAPEILLSESPKRTTQSDVYALGMTILEILTGEAPYPECQHDFSILRKVEKGIVPNRPLEQLKDDEKGNLMWKLLLSCWNGKPNERPLSGQVLNTLVSSIGKE</sequence>
<name>A0A8H2WNG6_9AGAM</name>
<dbReference type="SUPFAM" id="SSF56112">
    <property type="entry name" value="Protein kinase-like (PK-like)"/>
    <property type="match status" value="2"/>
</dbReference>
<dbReference type="Gene3D" id="1.10.510.10">
    <property type="entry name" value="Transferase(Phosphotransferase) domain 1"/>
    <property type="match status" value="2"/>
</dbReference>
<dbReference type="Pfam" id="PF07714">
    <property type="entry name" value="PK_Tyr_Ser-Thr"/>
    <property type="match status" value="2"/>
</dbReference>
<gene>
    <name evidence="5" type="ORF">RDB_LOCUS34739</name>
</gene>
<dbReference type="GO" id="GO:1990234">
    <property type="term" value="C:transferase complex"/>
    <property type="evidence" value="ECO:0007669"/>
    <property type="project" value="UniProtKB-ARBA"/>
</dbReference>
<dbReference type="InterPro" id="IPR020472">
    <property type="entry name" value="WD40_PAC1"/>
</dbReference>
<evidence type="ECO:0000256" key="3">
    <source>
        <dbReference type="PROSITE-ProRule" id="PRU00221"/>
    </source>
</evidence>
<feature type="repeat" description="WD" evidence="3">
    <location>
        <begin position="901"/>
        <end position="936"/>
    </location>
</feature>